<feature type="region of interest" description="Disordered" evidence="7">
    <location>
        <begin position="192"/>
        <end position="211"/>
    </location>
</feature>
<name>A0A1U8AQJ7_NELNU</name>
<keyword evidence="6" id="KW-0539">Nucleus</keyword>
<protein>
    <recommendedName>
        <fullName evidence="6">Protein FAR1-RELATED SEQUENCE</fullName>
    </recommendedName>
</protein>
<evidence type="ECO:0000256" key="3">
    <source>
        <dbReference type="ARBA" id="ARBA00022771"/>
    </source>
</evidence>
<comment type="function">
    <text evidence="6">Putative transcription activator involved in regulating light control of development.</text>
</comment>
<feature type="compositionally biased region" description="Polar residues" evidence="7">
    <location>
        <begin position="776"/>
        <end position="789"/>
    </location>
</feature>
<keyword evidence="9" id="KW-1185">Reference proteome</keyword>
<dbReference type="eggNOG" id="ENOG502QSMI">
    <property type="taxonomic scope" value="Eukaryota"/>
</dbReference>
<dbReference type="STRING" id="4432.A0A1U8AQJ7"/>
<dbReference type="PANTHER" id="PTHR31669">
    <property type="entry name" value="PROTEIN FAR1-RELATED SEQUENCE 10-RELATED"/>
    <property type="match status" value="1"/>
</dbReference>
<feature type="region of interest" description="Disordered" evidence="7">
    <location>
        <begin position="766"/>
        <end position="789"/>
    </location>
</feature>
<dbReference type="PROSITE" id="PS50966">
    <property type="entry name" value="ZF_SWIM"/>
    <property type="match status" value="1"/>
</dbReference>
<dbReference type="RefSeq" id="XP_010265219.1">
    <property type="nucleotide sequence ID" value="XM_010266917.2"/>
</dbReference>
<evidence type="ECO:0000256" key="4">
    <source>
        <dbReference type="ARBA" id="ARBA00022833"/>
    </source>
</evidence>
<evidence type="ECO:0000256" key="5">
    <source>
        <dbReference type="PROSITE-ProRule" id="PRU00325"/>
    </source>
</evidence>
<feature type="region of interest" description="Disordered" evidence="7">
    <location>
        <begin position="855"/>
        <end position="874"/>
    </location>
</feature>
<evidence type="ECO:0000313" key="9">
    <source>
        <dbReference type="Proteomes" id="UP000189703"/>
    </source>
</evidence>
<dbReference type="InParanoid" id="A0A1U8AQJ7"/>
<dbReference type="GO" id="GO:0005634">
    <property type="term" value="C:nucleus"/>
    <property type="evidence" value="ECO:0007669"/>
    <property type="project" value="UniProtKB-SubCell"/>
</dbReference>
<comment type="subcellular location">
    <subcellularLocation>
        <location evidence="6">Nucleus</location>
    </subcellularLocation>
</comment>
<dbReference type="AlphaFoldDB" id="A0A1U8AQJ7"/>
<gene>
    <name evidence="10" type="primary">LOC104603018</name>
</gene>
<accession>A0A1U8AQJ7</accession>
<dbReference type="Pfam" id="PF03101">
    <property type="entry name" value="FAR1"/>
    <property type="match status" value="1"/>
</dbReference>
<dbReference type="GO" id="GO:0008270">
    <property type="term" value="F:zinc ion binding"/>
    <property type="evidence" value="ECO:0007669"/>
    <property type="project" value="UniProtKB-UniRule"/>
</dbReference>
<feature type="region of interest" description="Disordered" evidence="7">
    <location>
        <begin position="31"/>
        <end position="60"/>
    </location>
</feature>
<evidence type="ECO:0000259" key="8">
    <source>
        <dbReference type="PROSITE" id="PS50966"/>
    </source>
</evidence>
<dbReference type="OrthoDB" id="92090at2759"/>
<sequence length="874" mass="100100">MNKFSQGFWLVGFRRSATLLNYSCVERSTSAYSGSSHESSSSEKESNHNGGVARQSELESEKECENLECLDESNSQLKSPEINMEFKSEENAFDFYQNYALKKGFTIRKDWKNKNKLGVVTSRRFFCSKQGYWKPDKRDKGVKKPRKDTKCGCRAFMTINLKENGKYVIAHLEKNHNHDLVIPKKSTLKSQKKLTKAQATTTDLSDDSGDAPKTTVEFMSRQAGDQTNNGFLSLGYKNCLLTKRERALNLRDAAAVMHYFQKKQKEHPSFYYAMQLDVSQKITNMFWADAKMIVDYEYFGDVVCFDTTYRMNREDHPLSLFVGVNHHKQSIIFGGALLYDETTESFEWLFQTFVEAMSGKRPKTILTDQSVAMANAIKSVLPNTCHRICVWHIFQNAMRKISFAFRRGSTFSRDFSKCIFDCEDEEEFVQAWNNMLEAHDLKENNWLQKQFSSKEKWALAYGRNTFCADMKSTQQSESINSVLRKDLNNNMDLLQFLKHLERVVDDCRNAELNANFKDSQGPPKLMAKVMMLTEAASIYTHAVFKKFQEEYAKLLACDCICCSEFGTVFTYKITMEDEQREHLITFDSSNETLDCSCRKFQFTGILCCHAIKVLNFRNIKMIPRHYILERWTKFAKVGIVNGLQRSAIEVDPNFEVSSRYQILCPIVVKMVARAAESDAAFKYILGHCDDWLNRVNDLIVNDPPNKYPTEKGHGSTVQTEGEKISIDGTDYYVNIDEGSQSVQVQGIARNEECLRGNNKRTKIWNEKLPARRKTSSHVPSQNTSSNVDNNLLSNCSVIDSSQNQFEQRHLASFNINENLQAYHPVTVPSQTHVEQDSTPQLYVWESIFSNNSQPCQESSVVGVPQNISGESSDG</sequence>
<keyword evidence="4 6" id="KW-0862">Zinc</keyword>
<evidence type="ECO:0000256" key="2">
    <source>
        <dbReference type="ARBA" id="ARBA00022723"/>
    </source>
</evidence>
<dbReference type="InterPro" id="IPR006564">
    <property type="entry name" value="Znf_PMZ"/>
</dbReference>
<keyword evidence="3 5" id="KW-0863">Zinc-finger</keyword>
<dbReference type="InterPro" id="IPR031052">
    <property type="entry name" value="FHY3/FAR1"/>
</dbReference>
<dbReference type="InterPro" id="IPR007527">
    <property type="entry name" value="Znf_SWIM"/>
</dbReference>
<feature type="domain" description="SWIM-type" evidence="8">
    <location>
        <begin position="571"/>
        <end position="618"/>
    </location>
</feature>
<evidence type="ECO:0000256" key="6">
    <source>
        <dbReference type="RuleBase" id="RU367018"/>
    </source>
</evidence>
<evidence type="ECO:0000313" key="10">
    <source>
        <dbReference type="RefSeq" id="XP_010265219.1"/>
    </source>
</evidence>
<dbReference type="Pfam" id="PF10551">
    <property type="entry name" value="MULE"/>
    <property type="match status" value="1"/>
</dbReference>
<reference evidence="10" key="1">
    <citation type="submission" date="2025-08" db="UniProtKB">
        <authorList>
            <consortium name="RefSeq"/>
        </authorList>
    </citation>
    <scope>IDENTIFICATION</scope>
</reference>
<comment type="similarity">
    <text evidence="1 6">Belongs to the FHY3/FAR1 family.</text>
</comment>
<dbReference type="OMA" id="PLEANFW"/>
<dbReference type="PANTHER" id="PTHR31669:SF299">
    <property type="entry name" value="PROTEIN FAR1-RELATED SEQUENCE"/>
    <property type="match status" value="1"/>
</dbReference>
<proteinExistence type="inferred from homology"/>
<evidence type="ECO:0000256" key="7">
    <source>
        <dbReference type="SAM" id="MobiDB-lite"/>
    </source>
</evidence>
<dbReference type="KEGG" id="nnu:104603018"/>
<dbReference type="SMART" id="SM00575">
    <property type="entry name" value="ZnF_PMZ"/>
    <property type="match status" value="1"/>
</dbReference>
<organism evidence="9 10">
    <name type="scientific">Nelumbo nucifera</name>
    <name type="common">Sacred lotus</name>
    <dbReference type="NCBI Taxonomy" id="4432"/>
    <lineage>
        <taxon>Eukaryota</taxon>
        <taxon>Viridiplantae</taxon>
        <taxon>Streptophyta</taxon>
        <taxon>Embryophyta</taxon>
        <taxon>Tracheophyta</taxon>
        <taxon>Spermatophyta</taxon>
        <taxon>Magnoliopsida</taxon>
        <taxon>Proteales</taxon>
        <taxon>Nelumbonaceae</taxon>
        <taxon>Nelumbo</taxon>
    </lineage>
</organism>
<dbReference type="Proteomes" id="UP000189703">
    <property type="component" value="Unplaced"/>
</dbReference>
<keyword evidence="2 6" id="KW-0479">Metal-binding</keyword>
<evidence type="ECO:0000256" key="1">
    <source>
        <dbReference type="ARBA" id="ARBA00005889"/>
    </source>
</evidence>
<dbReference type="Pfam" id="PF04434">
    <property type="entry name" value="SWIM"/>
    <property type="match status" value="1"/>
</dbReference>
<dbReference type="GO" id="GO:0006355">
    <property type="term" value="P:regulation of DNA-templated transcription"/>
    <property type="evidence" value="ECO:0007669"/>
    <property type="project" value="UniProtKB-UniRule"/>
</dbReference>
<dbReference type="InterPro" id="IPR018289">
    <property type="entry name" value="MULE_transposase_dom"/>
</dbReference>
<dbReference type="GeneID" id="104603018"/>
<dbReference type="InterPro" id="IPR004330">
    <property type="entry name" value="FAR1_DNA_bnd_dom"/>
</dbReference>